<evidence type="ECO:0000256" key="1">
    <source>
        <dbReference type="SAM" id="MobiDB-lite"/>
    </source>
</evidence>
<gene>
    <name evidence="2" type="ORF">A5635_03675</name>
</gene>
<evidence type="ECO:0000313" key="2">
    <source>
        <dbReference type="EMBL" id="OBK17955.1"/>
    </source>
</evidence>
<dbReference type="EMBL" id="LZLR01000177">
    <property type="protein sequence ID" value="OBK17955.1"/>
    <property type="molecule type" value="Genomic_DNA"/>
</dbReference>
<name>A0A1A3N9D5_MYCAS</name>
<organism evidence="2 3">
    <name type="scientific">Mycobacterium asiaticum</name>
    <dbReference type="NCBI Taxonomy" id="1790"/>
    <lineage>
        <taxon>Bacteria</taxon>
        <taxon>Bacillati</taxon>
        <taxon>Actinomycetota</taxon>
        <taxon>Actinomycetes</taxon>
        <taxon>Mycobacteriales</taxon>
        <taxon>Mycobacteriaceae</taxon>
        <taxon>Mycobacterium</taxon>
    </lineage>
</organism>
<feature type="region of interest" description="Disordered" evidence="1">
    <location>
        <begin position="17"/>
        <end position="41"/>
    </location>
</feature>
<proteinExistence type="predicted"/>
<accession>A0A1A3N9D5</accession>
<dbReference type="AlphaFoldDB" id="A0A1A3N9D5"/>
<evidence type="ECO:0000313" key="3">
    <source>
        <dbReference type="Proteomes" id="UP000093819"/>
    </source>
</evidence>
<sequence length="111" mass="11047">MWIGWLEFDVLLGGGGTGSDGGGSGGDGAGEGDGAGGGGGTDWLEVRLLRPSSIAAVLRDNCHPDWSGTNSIGNVNSRRSGLAVVTTTVDVTCDGFAPDQAMLLAANAIGR</sequence>
<protein>
    <submittedName>
        <fullName evidence="2">Uncharacterized protein</fullName>
    </submittedName>
</protein>
<dbReference type="Proteomes" id="UP000093819">
    <property type="component" value="Unassembled WGS sequence"/>
</dbReference>
<reference evidence="2 3" key="1">
    <citation type="submission" date="2016-06" db="EMBL/GenBank/DDBJ databases">
        <authorList>
            <person name="Kjaerup R.B."/>
            <person name="Dalgaard T.S."/>
            <person name="Juul-Madsen H.R."/>
        </authorList>
    </citation>
    <scope>NUCLEOTIDE SEQUENCE [LARGE SCALE GENOMIC DNA]</scope>
    <source>
        <strain evidence="2 3">1245335.1</strain>
    </source>
</reference>
<comment type="caution">
    <text evidence="2">The sequence shown here is derived from an EMBL/GenBank/DDBJ whole genome shotgun (WGS) entry which is preliminary data.</text>
</comment>